<dbReference type="HAMAP" id="MF_01371_B">
    <property type="entry name" value="Ribosomal_uL30_B"/>
    <property type="match status" value="1"/>
</dbReference>
<name>A0A3B0VXD2_9ZZZZ</name>
<dbReference type="GO" id="GO:0006412">
    <property type="term" value="P:translation"/>
    <property type="evidence" value="ECO:0007669"/>
    <property type="project" value="InterPro"/>
</dbReference>
<accession>A0A3B0VXD2</accession>
<organism evidence="5">
    <name type="scientific">hydrothermal vent metagenome</name>
    <dbReference type="NCBI Taxonomy" id="652676"/>
    <lineage>
        <taxon>unclassified sequences</taxon>
        <taxon>metagenomes</taxon>
        <taxon>ecological metagenomes</taxon>
    </lineage>
</organism>
<keyword evidence="2 5" id="KW-0689">Ribosomal protein</keyword>
<evidence type="ECO:0000259" key="4">
    <source>
        <dbReference type="Pfam" id="PF00327"/>
    </source>
</evidence>
<proteinExistence type="inferred from homology"/>
<comment type="similarity">
    <text evidence="1">Belongs to the universal ribosomal protein uL30 family.</text>
</comment>
<dbReference type="InterPro" id="IPR005996">
    <property type="entry name" value="Ribosomal_uL30_bac-type"/>
</dbReference>
<dbReference type="Gene3D" id="3.30.1390.20">
    <property type="entry name" value="Ribosomal protein L30, ferredoxin-like fold domain"/>
    <property type="match status" value="1"/>
</dbReference>
<keyword evidence="3" id="KW-0687">Ribonucleoprotein</keyword>
<dbReference type="GO" id="GO:0022625">
    <property type="term" value="C:cytosolic large ribosomal subunit"/>
    <property type="evidence" value="ECO:0007669"/>
    <property type="project" value="TreeGrafter"/>
</dbReference>
<evidence type="ECO:0000313" key="5">
    <source>
        <dbReference type="EMBL" id="VAW36906.1"/>
    </source>
</evidence>
<sequence>MADKQGQIKVTLRKSAIGYNERQKKTVKGLGLGKLNGSRILKDTPEIRGMVQKVIHLVDIEEVVS</sequence>
<dbReference type="Pfam" id="PF00327">
    <property type="entry name" value="Ribosomal_L30"/>
    <property type="match status" value="1"/>
</dbReference>
<dbReference type="GO" id="GO:0003735">
    <property type="term" value="F:structural constituent of ribosome"/>
    <property type="evidence" value="ECO:0007669"/>
    <property type="project" value="InterPro"/>
</dbReference>
<dbReference type="NCBIfam" id="TIGR01308">
    <property type="entry name" value="rpmD_bact"/>
    <property type="match status" value="1"/>
</dbReference>
<dbReference type="InterPro" id="IPR016082">
    <property type="entry name" value="Ribosomal_uL30_ferredoxin-like"/>
</dbReference>
<dbReference type="EMBL" id="UOEZ01000047">
    <property type="protein sequence ID" value="VAW36906.1"/>
    <property type="molecule type" value="Genomic_DNA"/>
</dbReference>
<protein>
    <submittedName>
        <fullName evidence="5">LSU ribosomal protein L30p (L7e)</fullName>
    </submittedName>
</protein>
<dbReference type="PANTHER" id="PTHR15892">
    <property type="entry name" value="MITOCHONDRIAL RIBOSOMAL PROTEIN L30"/>
    <property type="match status" value="1"/>
</dbReference>
<evidence type="ECO:0000256" key="2">
    <source>
        <dbReference type="ARBA" id="ARBA00022980"/>
    </source>
</evidence>
<dbReference type="InterPro" id="IPR036919">
    <property type="entry name" value="Ribo_uL30_ferredoxin-like_sf"/>
</dbReference>
<evidence type="ECO:0000256" key="3">
    <source>
        <dbReference type="ARBA" id="ARBA00023274"/>
    </source>
</evidence>
<dbReference type="CDD" id="cd01658">
    <property type="entry name" value="Ribosomal_L30"/>
    <property type="match status" value="1"/>
</dbReference>
<gene>
    <name evidence="5" type="ORF">MNBD_DELTA02-943</name>
</gene>
<dbReference type="PIRSF" id="PIRSF002211">
    <property type="entry name" value="Ribosomal_L30_bac-type"/>
    <property type="match status" value="1"/>
</dbReference>
<dbReference type="PANTHER" id="PTHR15892:SF2">
    <property type="entry name" value="LARGE RIBOSOMAL SUBUNIT PROTEIN UL30M"/>
    <property type="match status" value="1"/>
</dbReference>
<dbReference type="SUPFAM" id="SSF55129">
    <property type="entry name" value="Ribosomal protein L30p/L7e"/>
    <property type="match status" value="1"/>
</dbReference>
<evidence type="ECO:0000256" key="1">
    <source>
        <dbReference type="ARBA" id="ARBA00007594"/>
    </source>
</evidence>
<reference evidence="5" key="1">
    <citation type="submission" date="2018-06" db="EMBL/GenBank/DDBJ databases">
        <authorList>
            <person name="Zhirakovskaya E."/>
        </authorList>
    </citation>
    <scope>NUCLEOTIDE SEQUENCE</scope>
</reference>
<dbReference type="AlphaFoldDB" id="A0A3B0VXD2"/>
<feature type="domain" description="Large ribosomal subunit protein uL30-like ferredoxin-like fold" evidence="4">
    <location>
        <begin position="8"/>
        <end position="58"/>
    </location>
</feature>